<sequence length="68" mass="7290">KAIFRYAPRSWQTKVTEKVLEGRDVIAIAGTGAGKSLVFVMLAIAAELAGFEGIVVVVCPLKSLQKDQ</sequence>
<evidence type="ECO:0000259" key="2">
    <source>
        <dbReference type="Pfam" id="PF00270"/>
    </source>
</evidence>
<feature type="domain" description="DEAD/DEAH-box helicase" evidence="2">
    <location>
        <begin position="11"/>
        <end position="68"/>
    </location>
</feature>
<dbReference type="GO" id="GO:0005524">
    <property type="term" value="F:ATP binding"/>
    <property type="evidence" value="ECO:0007669"/>
    <property type="project" value="InterPro"/>
</dbReference>
<dbReference type="SUPFAM" id="SSF52540">
    <property type="entry name" value="P-loop containing nucleoside triphosphate hydrolases"/>
    <property type="match status" value="1"/>
</dbReference>
<dbReference type="AlphaFoldDB" id="A0A9P5TEX2"/>
<dbReference type="OrthoDB" id="2499463at2759"/>
<name>A0A9P5TEX2_GYMJU</name>
<proteinExistence type="predicted"/>
<gene>
    <name evidence="3" type="ORF">CPB84DRAFT_1629979</name>
</gene>
<dbReference type="InterPro" id="IPR027417">
    <property type="entry name" value="P-loop_NTPase"/>
</dbReference>
<feature type="non-terminal residue" evidence="3">
    <location>
        <position position="68"/>
    </location>
</feature>
<feature type="non-terminal residue" evidence="3">
    <location>
        <position position="1"/>
    </location>
</feature>
<dbReference type="EMBL" id="JADNYJ010000289">
    <property type="protein sequence ID" value="KAF8871850.1"/>
    <property type="molecule type" value="Genomic_DNA"/>
</dbReference>
<evidence type="ECO:0000313" key="4">
    <source>
        <dbReference type="Proteomes" id="UP000724874"/>
    </source>
</evidence>
<comment type="caution">
    <text evidence="3">The sequence shown here is derived from an EMBL/GenBank/DDBJ whole genome shotgun (WGS) entry which is preliminary data.</text>
</comment>
<keyword evidence="4" id="KW-1185">Reference proteome</keyword>
<keyword evidence="1" id="KW-0812">Transmembrane</keyword>
<accession>A0A9P5TEX2</accession>
<dbReference type="Gene3D" id="3.40.50.300">
    <property type="entry name" value="P-loop containing nucleotide triphosphate hydrolases"/>
    <property type="match status" value="1"/>
</dbReference>
<dbReference type="Proteomes" id="UP000724874">
    <property type="component" value="Unassembled WGS sequence"/>
</dbReference>
<evidence type="ECO:0000256" key="1">
    <source>
        <dbReference type="SAM" id="Phobius"/>
    </source>
</evidence>
<dbReference type="Pfam" id="PF00270">
    <property type="entry name" value="DEAD"/>
    <property type="match status" value="1"/>
</dbReference>
<keyword evidence="1" id="KW-1133">Transmembrane helix</keyword>
<dbReference type="InterPro" id="IPR011545">
    <property type="entry name" value="DEAD/DEAH_box_helicase_dom"/>
</dbReference>
<keyword evidence="1" id="KW-0472">Membrane</keyword>
<dbReference type="GO" id="GO:0003676">
    <property type="term" value="F:nucleic acid binding"/>
    <property type="evidence" value="ECO:0007669"/>
    <property type="project" value="InterPro"/>
</dbReference>
<reference evidence="3" key="1">
    <citation type="submission" date="2020-11" db="EMBL/GenBank/DDBJ databases">
        <authorList>
            <consortium name="DOE Joint Genome Institute"/>
            <person name="Ahrendt S."/>
            <person name="Riley R."/>
            <person name="Andreopoulos W."/>
            <person name="LaButti K."/>
            <person name="Pangilinan J."/>
            <person name="Ruiz-duenas F.J."/>
            <person name="Barrasa J.M."/>
            <person name="Sanchez-Garcia M."/>
            <person name="Camarero S."/>
            <person name="Miyauchi S."/>
            <person name="Serrano A."/>
            <person name="Linde D."/>
            <person name="Babiker R."/>
            <person name="Drula E."/>
            <person name="Ayuso-Fernandez I."/>
            <person name="Pacheco R."/>
            <person name="Padilla G."/>
            <person name="Ferreira P."/>
            <person name="Barriuso J."/>
            <person name="Kellner H."/>
            <person name="Castanera R."/>
            <person name="Alfaro M."/>
            <person name="Ramirez L."/>
            <person name="Pisabarro A.G."/>
            <person name="Kuo A."/>
            <person name="Tritt A."/>
            <person name="Lipzen A."/>
            <person name="He G."/>
            <person name="Yan M."/>
            <person name="Ng V."/>
            <person name="Cullen D."/>
            <person name="Martin F."/>
            <person name="Rosso M.-N."/>
            <person name="Henrissat B."/>
            <person name="Hibbett D."/>
            <person name="Martinez A.T."/>
            <person name="Grigoriev I.V."/>
        </authorList>
    </citation>
    <scope>NUCLEOTIDE SEQUENCE</scope>
    <source>
        <strain evidence="3">AH 44721</strain>
    </source>
</reference>
<organism evidence="3 4">
    <name type="scientific">Gymnopilus junonius</name>
    <name type="common">Spectacular rustgill mushroom</name>
    <name type="synonym">Gymnopilus spectabilis subsp. junonius</name>
    <dbReference type="NCBI Taxonomy" id="109634"/>
    <lineage>
        <taxon>Eukaryota</taxon>
        <taxon>Fungi</taxon>
        <taxon>Dikarya</taxon>
        <taxon>Basidiomycota</taxon>
        <taxon>Agaricomycotina</taxon>
        <taxon>Agaricomycetes</taxon>
        <taxon>Agaricomycetidae</taxon>
        <taxon>Agaricales</taxon>
        <taxon>Agaricineae</taxon>
        <taxon>Hymenogastraceae</taxon>
        <taxon>Gymnopilus</taxon>
    </lineage>
</organism>
<evidence type="ECO:0000313" key="3">
    <source>
        <dbReference type="EMBL" id="KAF8871850.1"/>
    </source>
</evidence>
<protein>
    <recommendedName>
        <fullName evidence="2">DEAD/DEAH-box helicase domain-containing protein</fullName>
    </recommendedName>
</protein>
<feature type="transmembrane region" description="Helical" evidence="1">
    <location>
        <begin position="37"/>
        <end position="61"/>
    </location>
</feature>